<protein>
    <submittedName>
        <fullName evidence="3">Uncharacterized protein</fullName>
    </submittedName>
</protein>
<name>A0ABW9DD50_9BURK</name>
<evidence type="ECO:0000256" key="2">
    <source>
        <dbReference type="SAM" id="Phobius"/>
    </source>
</evidence>
<dbReference type="RefSeq" id="WP_408216094.1">
    <property type="nucleotide sequence ID" value="NZ_JAQQBZ010000020.1"/>
</dbReference>
<evidence type="ECO:0000256" key="1">
    <source>
        <dbReference type="SAM" id="MobiDB-lite"/>
    </source>
</evidence>
<accession>A0ABW9DD50</accession>
<evidence type="ECO:0000313" key="3">
    <source>
        <dbReference type="EMBL" id="MFM0596236.1"/>
    </source>
</evidence>
<feature type="region of interest" description="Disordered" evidence="1">
    <location>
        <begin position="135"/>
        <end position="251"/>
    </location>
</feature>
<feature type="transmembrane region" description="Helical" evidence="2">
    <location>
        <begin position="40"/>
        <end position="63"/>
    </location>
</feature>
<feature type="compositionally biased region" description="Low complexity" evidence="1">
    <location>
        <begin position="135"/>
        <end position="156"/>
    </location>
</feature>
<sequence length="281" mass="28537">MYHDPDLPNPPVPSIDGLAPAREAHGWPAPAVAPPRFGRLAMGVATAGALALGVMGTLAYGVWFNHDQQAYAEAIAGARQALGASAAVRVGGAVGRAGRGTANATTANAATENATTANATTANATTENAAIAAPATAAAPTPTSVAPTAAETSSEAQSEQGGRLASWSGQVARPSMPDPELARATNTTNTTDATPTASPSSSTLTASRRSTAAVDSPTQQLIAARPAKDPRSADARAASPSGRHAANTRRPSLFARMGQFFHRVSYRQHGNASQQDIYSHP</sequence>
<dbReference type="EMBL" id="JAQQBZ010000020">
    <property type="protein sequence ID" value="MFM0596236.1"/>
    <property type="molecule type" value="Genomic_DNA"/>
</dbReference>
<gene>
    <name evidence="3" type="ORF">PQQ68_24720</name>
</gene>
<keyword evidence="4" id="KW-1185">Reference proteome</keyword>
<proteinExistence type="predicted"/>
<evidence type="ECO:0000313" key="4">
    <source>
        <dbReference type="Proteomes" id="UP001629367"/>
    </source>
</evidence>
<keyword evidence="2" id="KW-1133">Transmembrane helix</keyword>
<feature type="compositionally biased region" description="Low complexity" evidence="1">
    <location>
        <begin position="182"/>
        <end position="213"/>
    </location>
</feature>
<dbReference type="Proteomes" id="UP001629367">
    <property type="component" value="Unassembled WGS sequence"/>
</dbReference>
<keyword evidence="2" id="KW-0812">Transmembrane</keyword>
<comment type="caution">
    <text evidence="3">The sequence shown here is derived from an EMBL/GenBank/DDBJ whole genome shotgun (WGS) entry which is preliminary data.</text>
</comment>
<reference evidence="3 4" key="1">
    <citation type="journal article" date="2024" name="Chem. Sci.">
        <title>Discovery of megapolipeptins by genome mining of a Burkholderiales bacteria collection.</title>
        <authorList>
            <person name="Paulo B.S."/>
            <person name="Recchia M.J.J."/>
            <person name="Lee S."/>
            <person name="Fergusson C.H."/>
            <person name="Romanowski S.B."/>
            <person name="Hernandez A."/>
            <person name="Krull N."/>
            <person name="Liu D.Y."/>
            <person name="Cavanagh H."/>
            <person name="Bos A."/>
            <person name="Gray C.A."/>
            <person name="Murphy B.T."/>
            <person name="Linington R.G."/>
            <person name="Eustaquio A.S."/>
        </authorList>
    </citation>
    <scope>NUCLEOTIDE SEQUENCE [LARGE SCALE GENOMIC DNA]</scope>
    <source>
        <strain evidence="3 4">RL17-335-BIF-A</strain>
    </source>
</reference>
<keyword evidence="2" id="KW-0472">Membrane</keyword>
<organism evidence="3 4">
    <name type="scientific">Paraburkholderia dilworthii</name>
    <dbReference type="NCBI Taxonomy" id="948106"/>
    <lineage>
        <taxon>Bacteria</taxon>
        <taxon>Pseudomonadati</taxon>
        <taxon>Pseudomonadota</taxon>
        <taxon>Betaproteobacteria</taxon>
        <taxon>Burkholderiales</taxon>
        <taxon>Burkholderiaceae</taxon>
        <taxon>Paraburkholderia</taxon>
    </lineage>
</organism>